<dbReference type="SUPFAM" id="SSF46565">
    <property type="entry name" value="Chaperone J-domain"/>
    <property type="match status" value="1"/>
</dbReference>
<organism evidence="3 4">
    <name type="scientific">Ridgeia piscesae</name>
    <name type="common">Tubeworm</name>
    <dbReference type="NCBI Taxonomy" id="27915"/>
    <lineage>
        <taxon>Eukaryota</taxon>
        <taxon>Metazoa</taxon>
        <taxon>Spiralia</taxon>
        <taxon>Lophotrochozoa</taxon>
        <taxon>Annelida</taxon>
        <taxon>Polychaeta</taxon>
        <taxon>Sedentaria</taxon>
        <taxon>Canalipalpata</taxon>
        <taxon>Sabellida</taxon>
        <taxon>Siboglinidae</taxon>
        <taxon>Ridgeia</taxon>
    </lineage>
</organism>
<dbReference type="Pfam" id="PF05168">
    <property type="entry name" value="HEPN"/>
    <property type="match status" value="1"/>
</dbReference>
<feature type="compositionally biased region" description="Basic and acidic residues" evidence="1">
    <location>
        <begin position="3771"/>
        <end position="3781"/>
    </location>
</feature>
<proteinExistence type="predicted"/>
<evidence type="ECO:0000259" key="2">
    <source>
        <dbReference type="SMART" id="SM00748"/>
    </source>
</evidence>
<dbReference type="SMART" id="SM00748">
    <property type="entry name" value="HEPN"/>
    <property type="match status" value="1"/>
</dbReference>
<dbReference type="InterPro" id="IPR052972">
    <property type="entry name" value="Sacsin_chaperone_reg"/>
</dbReference>
<feature type="compositionally biased region" description="Basic and acidic residues" evidence="1">
    <location>
        <begin position="3728"/>
        <end position="3738"/>
    </location>
</feature>
<sequence length="4089" mass="457732">MRLFRYLLKPGKYDLLDGLELLPIANGGFRTLHSNPRRAEGPVYMGSSEHPQTLLPGLDDDLLDIDIDPDILDMLRNAAVKGYTQLRLLTSPLIAELLPSCLPPEWRDEPEVTWDPSTHGHPPADWLESLWQYLARRTPNDLSAYEELHIVPMSADAAPMSLTRLTTTTPVIVRSLDGLCMADGLDRVLAKIGVTVVDELPEYAKSLPVVCRTYVFAPTYIGVTRALLRLSLHGRRALRERLLRRTDDDDKRKLRETLAKISPREMQPEYKQLLSALPLFEAAGGDATGERWISRDEIDVAAPHEMPPVPVSRRLVDVSGAGAAALATCLGVRRLSTVELLTGIVFPDLEGAYYDSGDVEKLMVYVLRHYHFFCEEDPQFPRKLAALPFLPRKDLLLTANRFYDPVHETLQRIFWREDSFPTGVYGEPAMVAVLREVGLRGLTEVEPEDLLESAYQIQDLMADDSADPEKVVQKSDALLAYLQQNTSMLDAECQGEPLCRCLADIQWVRRMSTKPVWYPNSLGWYSGDGGAFAKPSELTVRTHANLVGSVMPIVADDVRGRLCDAFGWTESPTPAVVARHFANTVAAYNGAEKAKFIQMAISVYTRLSCCPAADIRALLRGQRLADWVWHGEGFAAPESIVFTEPFMDLHPFVYSLPTEMLAFSDFFEQMDVRATCHLPAVLKMIKAKYEAGSHPADVKRDLHTCVSILNEIKSSVTEDTLPALQEQLVLPIHQNSAATIRMAALDQCTYCDQEWLRQGFNMDDLDGDDDGLQFVHTNLPSSTAEALGVPSLMGRMLDAEELDFSFGQSDSLTHRLHTLLQEYTDGFAVPKELVQNADDAGATIVKILYDERRNDDARSCLIDDGMAECQGAALWAYNNAVFTDADFENITKLNGATKAKQTDKIGRFGLGFNAVYNLTDVPSFVSRNSVVIFDPHTTHLGRSIKNKAKPGIRIDVQKHKRKLRRLGNQFKPYNDVFGCNLRPDAYQESYNGTLFRFPLRTKAQAIRSEICQKHYDDSEVKTLLNQLVSRAESLLLFTQNVVQLSVYHLAANAKDAANPAEIFSVSKAPIRILRELRPLPELPRTARHLSGPMQQLVRNSAVLKSSTAALNQIRAGASARAVEVPNAALILRVESSTTADGERLLRRKRNHMSRAWLVSSRMGTGSSLQQALASDEGLLPTAAVAVPLRPTGNGDSYTPVALTTPTDEDASQHGGAVFTYMPLPVRSGLPVHVNGAFAVGASRRYLCVRNEDDKCDSRAAWNEALFADCACRAYVSLLEDVVTLAPADYSFHAAWPRAVCVDANLRPLLVAFYTAIASTRPDAPRLFSDGERFVAVSEAHFLEAGLQTSPVGPHAMRVLKDCLGSSGGGTVVNLPDAVRVGFREAAVEGAIAERSYDVVRLFKTVLLPMILQVDAEDRDTLVLYALSAGDTEVLEAIRDTPSVPVSPNGETLKSPSQLVDPTTELASLYSPEDGRFPHGSYVRSGALAALRGLGMATDKVAWEDLIERAESLSNVDRQVARKRVMVILSLLQRKLDQTPENETPDAQDVTDLKNAAFLPMKRRPEQFDLRWAGDDFTDGVLLPATDLFPGDAEELVCCVAPVVDEAVFPKGDTRLKALLGLADKRPSLDQVLAQLHELVHPTAEEMLTDRQRQPQLQRMFYNVYAFLQGQCVASDEAREQVGDSLSYKTFLLCHNRLLPPSKVALEFAHASACAPYMYGLPEPLKRNFADLLRAVGVRRKFETADFVSALHEMRDAYGDATLDRDTLRLALQLVNLLNESMAELDQTLHDVVDDHGAIFIPDARCVLRPSAELCFSEPDCQWVPTGDSVNYSHPLIPFTISKQLGVNTRRQEVLRKHSRGIGFGQKERLTTRIKRILSGYPCDKEILKELLQNADDAGSTEVHFIADRRRHRAERIFDESWRPLQGPALCVYNDRPFSETDLLGIQRLGEGSKSSDPNKTGQYGVGFNCVYHLTDVPSFLTCGPEIGETLCIFDPHAKYVPGASVDEPGRRYEDVAALRDIFTDIFPCYLEDKFPVIGATMFRFPLRDEAMAAESELSERAFTPEMLDGLLTKFKPEIFDCLLFMNSVKSVSLTDVDPRTGELRNTFTVTAELTEEDERIRDEFSEFLRTVATELQSGTRLMEDVPVKEATYVLDISDNQGYWEKWLITQRAGFAAGTAIPKTVTDAFRRRELALLPRGGVAALLETSGDGGAAHARSRKAFCFLPLPVKLDLPMNVNAHFALDHESRRSLWYDEDGSAKSEWNRLLLDEVVAPAYATTLRRCVPQLSCSTTDDTVSWMSVVDTEVPNVDRYTQLFPRPAPGVDDYWAELARSVYRHIDEQQAAVLPVVRLPDKYDDSDRAEIEWLPTRGSDEAKPYFDNLDEALVEVDDDAFPGIASGFTPRRLLSTSTPKKTRSKAVRLRAVLLACGFKLVKLPSAVYEGFVAAGVHVECVSPSSVVEFFATYGREDTSCVIPTLPIAVGNTPLSGDTNLAAVLDYCLLDPDAFHTHVDGLPVLLTADEQLRVFDRRDPVFVSRYQALLPSCSAMFVQRRLVELDTFGRVADAGVFAQFDICALASLLGNALPPATYCSGRPCYVLWRDTDDEACPNGRWLRTLWEFLRDEYERHLAEQCDEFLDERALAAAVLQPLREWCILPARQGGDLYDSRSRSVSMLDDNVEQYLVPVGMAVTTVDLRHGGVVNASMKRALRMLGVPELNCDLLDGTLLSPVGKQQTKPGRTISSFARMLVAGLDRPDELLQALCHSVQNLTTARPLQQDDCNVVLKYFNDTVDEWRDKPDCVERLRSLPLFLTVHASVVRLGAARAYIFPADVPVIGTDAWQHHAGVVFLRRNPLLGSLHDALDCPSLVAADLYAQFVLRDFDYLSTAARIAHLEHVRDALLPRLRGDERDALVENLRELYFLEDTSGVARRACDFYDPYHPVFRCMLSTVAAAFPPAPFDGFAWRDFMHVAGMRRDVDVDKFVEFVTDVAEEAQRYPGEDTFNEARVLVTHLFQRPRLLDEGLLEVIADVRFIPCGKVSATLCRIYPARGQPREGPPEYIAFRDGVPETHENIVWTTAHLLPDWANPFSLTKADVCAELDVDLETYREKISAILGVSREPTVEQIVAHTLNIVSKSERPYRHMEELTAFLKVDVMKSVYRFLQSSCMNDSRARDLLESTHCVIVDAGYTFVTPNQVVIDLYEDDQIVPYLYKLPTELGEFKNLFMYLGSTLTASADQYAMVLERMHEETGGEKLHPNEMRTAFKAVRELFATLQRLRGETLMTSQLFLPGSSGRLVRSSDLVYNNDPTYTDRIRNFDRPFLVDLRECKVAATNYEDVISLLPPDLRPALLTSIVREKMESRSRATIVAYGISEKLRHQLNSRAFSLGVVRLIRHEHHRSGQPRVKQDLLDSIQEQLKKIRVYGVEKLVTYLSFRSVRIDDSESESECFVERAYSHEEGEEIWHIYVDNKMASLNEELLVSVAEVVNRIVGGLLRNSVHYLQPILSSPPHAISRVLDRLKIRPDHSVDFHQPTLPTPGSFVPIEDHHLLKDDFAEFTAGEYVGYELGDDETTGEPTILYATIIEQVLEPSAYDERGGALFTQRYRINVGEEHRPVVAHATDLYKFHRVDGFVSRNTSVNSAPTTPRTPTDASRVFTEAGKAAADASKGSAGAPKRPTSTSGSASRPTAAKPTSDSTKHDARRSRPDDVLDAGRPQREDTNGHQTQQPTWRHTESNAREPDATAEFTFTDSGHEDIHGGYRDMYFREEDEEQEPEHSNGYHRAEPSQAEPEQMPAEAQHPQPPDAGIDDENAAIEDIMNDVSDKLEEAWRLPEKQRKKIIKRLLLKWHPDKNIGAEKLATVIMQHIQSEIDRLVQGLPRPKTFENFDFDLDPRNPFAASETFKANFYNAYQFYFEQTNQRAKEHREQRERYKENFSREYSARAGYNFDVPPSFSSSNPQPAQAKRFLRQAQEDLRSADNDYEVREPAYEWVCFKAHQAAEKALKAAQFSVDAVTSFSHDLTSIAATLEDLELRRLATKLQSIVGDSGKLYNPDPIDFVVIPHDEYTMEMACDAVMCSADILERVKEFVQIRD</sequence>
<feature type="compositionally biased region" description="Low complexity" evidence="1">
    <location>
        <begin position="3656"/>
        <end position="3670"/>
    </location>
</feature>
<evidence type="ECO:0000313" key="3">
    <source>
        <dbReference type="EMBL" id="KAK2190596.1"/>
    </source>
</evidence>
<evidence type="ECO:0000256" key="1">
    <source>
        <dbReference type="SAM" id="MobiDB-lite"/>
    </source>
</evidence>
<dbReference type="InterPro" id="IPR058210">
    <property type="entry name" value="SACS/Nov_dom"/>
</dbReference>
<dbReference type="InterPro" id="IPR036890">
    <property type="entry name" value="HATPase_C_sf"/>
</dbReference>
<dbReference type="SUPFAM" id="SSF55874">
    <property type="entry name" value="ATPase domain of HSP90 chaperone/DNA topoisomerase II/histidine kinase"/>
    <property type="match status" value="2"/>
</dbReference>
<comment type="caution">
    <text evidence="3">The sequence shown here is derived from an EMBL/GenBank/DDBJ whole genome shotgun (WGS) entry which is preliminary data.</text>
</comment>
<dbReference type="Gene3D" id="1.20.120.330">
    <property type="entry name" value="Nucleotidyltransferases domain 2"/>
    <property type="match status" value="1"/>
</dbReference>
<feature type="domain" description="HEPN" evidence="2">
    <location>
        <begin position="3964"/>
        <end position="4077"/>
    </location>
</feature>
<dbReference type="Pfam" id="PF25794">
    <property type="entry name" value="SACS"/>
    <property type="match status" value="2"/>
</dbReference>
<dbReference type="NCBIfam" id="NF047352">
    <property type="entry name" value="P_loop_sacsin"/>
    <property type="match status" value="2"/>
</dbReference>
<dbReference type="SUPFAM" id="SSF81593">
    <property type="entry name" value="Nucleotidyltransferase substrate binding subunit/domain"/>
    <property type="match status" value="1"/>
</dbReference>
<feature type="region of interest" description="Disordered" evidence="1">
    <location>
        <begin position="3656"/>
        <end position="3805"/>
    </location>
</feature>
<keyword evidence="4" id="KW-1185">Reference proteome</keyword>
<dbReference type="Proteomes" id="UP001209878">
    <property type="component" value="Unassembled WGS sequence"/>
</dbReference>
<dbReference type="Gene3D" id="1.10.287.110">
    <property type="entry name" value="DnaJ domain"/>
    <property type="match status" value="1"/>
</dbReference>
<dbReference type="InterPro" id="IPR036869">
    <property type="entry name" value="J_dom_sf"/>
</dbReference>
<dbReference type="EMBL" id="JAODUO010000075">
    <property type="protein sequence ID" value="KAK2190596.1"/>
    <property type="molecule type" value="Genomic_DNA"/>
</dbReference>
<accession>A0AAD9P9U2</accession>
<evidence type="ECO:0000313" key="4">
    <source>
        <dbReference type="Proteomes" id="UP001209878"/>
    </source>
</evidence>
<gene>
    <name evidence="3" type="ORF">NP493_75g09012</name>
</gene>
<name>A0AAD9P9U2_RIDPI</name>
<feature type="compositionally biased region" description="Polar residues" evidence="1">
    <location>
        <begin position="3674"/>
        <end position="3692"/>
    </location>
</feature>
<dbReference type="PANTHER" id="PTHR15600">
    <property type="entry name" value="SACSIN"/>
    <property type="match status" value="1"/>
</dbReference>
<feature type="compositionally biased region" description="Basic and acidic residues" evidence="1">
    <location>
        <begin position="3748"/>
        <end position="3763"/>
    </location>
</feature>
<protein>
    <recommendedName>
        <fullName evidence="2">HEPN domain-containing protein</fullName>
    </recommendedName>
</protein>
<reference evidence="3" key="1">
    <citation type="journal article" date="2023" name="Mol. Biol. Evol.">
        <title>Third-Generation Sequencing Reveals the Adaptive Role of the Epigenome in Three Deep-Sea Polychaetes.</title>
        <authorList>
            <person name="Perez M."/>
            <person name="Aroh O."/>
            <person name="Sun Y."/>
            <person name="Lan Y."/>
            <person name="Juniper S.K."/>
            <person name="Young C.R."/>
            <person name="Angers B."/>
            <person name="Qian P.Y."/>
        </authorList>
    </citation>
    <scope>NUCLEOTIDE SEQUENCE</scope>
    <source>
        <strain evidence="3">R07B-5</strain>
    </source>
</reference>
<dbReference type="GO" id="GO:0030544">
    <property type="term" value="F:Hsp70 protein binding"/>
    <property type="evidence" value="ECO:0007669"/>
    <property type="project" value="TreeGrafter"/>
</dbReference>
<feature type="compositionally biased region" description="Basic and acidic residues" evidence="1">
    <location>
        <begin position="3693"/>
        <end position="3705"/>
    </location>
</feature>
<dbReference type="InterPro" id="IPR007842">
    <property type="entry name" value="HEPN_dom"/>
</dbReference>
<dbReference type="PANTHER" id="PTHR15600:SF42">
    <property type="entry name" value="SACSIN"/>
    <property type="match status" value="1"/>
</dbReference>